<sequence length="88" mass="9679">MSVSEKLLNCFSNQGNGIASLKLGISNKIDNKFSETVKAFHQGAKNGNAETAGRLSTAFKKVIPESNKLDYIGIKATDLERARRYEMI</sequence>
<organism evidence="1 2">
    <name type="scientific">[Actinobacillus] rossii</name>
    <dbReference type="NCBI Taxonomy" id="123820"/>
    <lineage>
        <taxon>Bacteria</taxon>
        <taxon>Pseudomonadati</taxon>
        <taxon>Pseudomonadota</taxon>
        <taxon>Gammaproteobacteria</taxon>
        <taxon>Pasteurellales</taxon>
        <taxon>Pasteurellaceae</taxon>
    </lineage>
</organism>
<accession>A0A380U2K9</accession>
<keyword evidence="2" id="KW-1185">Reference proteome</keyword>
<dbReference type="Proteomes" id="UP000254649">
    <property type="component" value="Unassembled WGS sequence"/>
</dbReference>
<name>A0A380U2K9_9PAST</name>
<protein>
    <submittedName>
        <fullName evidence="1">Uncharacterized protein</fullName>
    </submittedName>
</protein>
<dbReference type="EMBL" id="UFRQ01000003">
    <property type="protein sequence ID" value="SUT95252.1"/>
    <property type="molecule type" value="Genomic_DNA"/>
</dbReference>
<gene>
    <name evidence="1" type="ORF">NCTC10801_02425</name>
</gene>
<evidence type="ECO:0000313" key="1">
    <source>
        <dbReference type="EMBL" id="SUT95252.1"/>
    </source>
</evidence>
<proteinExistence type="predicted"/>
<dbReference type="AlphaFoldDB" id="A0A380U2K9"/>
<reference evidence="1 2" key="1">
    <citation type="submission" date="2018-06" db="EMBL/GenBank/DDBJ databases">
        <authorList>
            <consortium name="Pathogen Informatics"/>
            <person name="Doyle S."/>
        </authorList>
    </citation>
    <scope>NUCLEOTIDE SEQUENCE [LARGE SCALE GENOMIC DNA]</scope>
    <source>
        <strain evidence="1 2">NCTC10801</strain>
    </source>
</reference>
<evidence type="ECO:0000313" key="2">
    <source>
        <dbReference type="Proteomes" id="UP000254649"/>
    </source>
</evidence>